<sequence>MELFAIPRENWLLRPKLSGMPQEGCLKCLVIWRVLKVHERNKPKGNESRRSTKEDELRLCDIFVVAREDDREVTEGREDVREVNMEEEQRGSYLDVEGIK</sequence>
<keyword evidence="2" id="KW-1185">Reference proteome</keyword>
<evidence type="ECO:0000313" key="1">
    <source>
        <dbReference type="EMBL" id="GJT93989.1"/>
    </source>
</evidence>
<organism evidence="1 2">
    <name type="scientific">Tanacetum coccineum</name>
    <dbReference type="NCBI Taxonomy" id="301880"/>
    <lineage>
        <taxon>Eukaryota</taxon>
        <taxon>Viridiplantae</taxon>
        <taxon>Streptophyta</taxon>
        <taxon>Embryophyta</taxon>
        <taxon>Tracheophyta</taxon>
        <taxon>Spermatophyta</taxon>
        <taxon>Magnoliopsida</taxon>
        <taxon>eudicotyledons</taxon>
        <taxon>Gunneridae</taxon>
        <taxon>Pentapetalae</taxon>
        <taxon>asterids</taxon>
        <taxon>campanulids</taxon>
        <taxon>Asterales</taxon>
        <taxon>Asteraceae</taxon>
        <taxon>Asteroideae</taxon>
        <taxon>Anthemideae</taxon>
        <taxon>Anthemidinae</taxon>
        <taxon>Tanacetum</taxon>
    </lineage>
</organism>
<dbReference type="Proteomes" id="UP001151760">
    <property type="component" value="Unassembled WGS sequence"/>
</dbReference>
<accession>A0ABQ5I2S9</accession>
<reference evidence="1" key="2">
    <citation type="submission" date="2022-01" db="EMBL/GenBank/DDBJ databases">
        <authorList>
            <person name="Yamashiro T."/>
            <person name="Shiraishi A."/>
            <person name="Satake H."/>
            <person name="Nakayama K."/>
        </authorList>
    </citation>
    <scope>NUCLEOTIDE SEQUENCE</scope>
</reference>
<proteinExistence type="predicted"/>
<protein>
    <submittedName>
        <fullName evidence="1">Uncharacterized protein</fullName>
    </submittedName>
</protein>
<reference evidence="1" key="1">
    <citation type="journal article" date="2022" name="Int. J. Mol. Sci.">
        <title>Draft Genome of Tanacetum Coccineum: Genomic Comparison of Closely Related Tanacetum-Family Plants.</title>
        <authorList>
            <person name="Yamashiro T."/>
            <person name="Shiraishi A."/>
            <person name="Nakayama K."/>
            <person name="Satake H."/>
        </authorList>
    </citation>
    <scope>NUCLEOTIDE SEQUENCE</scope>
</reference>
<name>A0ABQ5I2S9_9ASTR</name>
<evidence type="ECO:0000313" key="2">
    <source>
        <dbReference type="Proteomes" id="UP001151760"/>
    </source>
</evidence>
<dbReference type="EMBL" id="BQNB010020255">
    <property type="protein sequence ID" value="GJT93989.1"/>
    <property type="molecule type" value="Genomic_DNA"/>
</dbReference>
<comment type="caution">
    <text evidence="1">The sequence shown here is derived from an EMBL/GenBank/DDBJ whole genome shotgun (WGS) entry which is preliminary data.</text>
</comment>
<gene>
    <name evidence="1" type="ORF">Tco_1082834</name>
</gene>